<dbReference type="Proteomes" id="UP001152622">
    <property type="component" value="Chromosome 17"/>
</dbReference>
<sequence>MAAGVRTLYTHPFAFTTPSPRTRGLLVSLRNKRRKEQGAACTGLDWVFKFPGEIDMTRLAPGTLNRSHLCPDKAEPRMPASGNRCQASRSVPALPEIPAKTASVSSRVVTGLARPG</sequence>
<accession>A0A9Q1EHA1</accession>
<dbReference type="EMBL" id="JAINUF010000017">
    <property type="protein sequence ID" value="KAJ8338796.1"/>
    <property type="molecule type" value="Genomic_DNA"/>
</dbReference>
<comment type="caution">
    <text evidence="2">The sequence shown here is derived from an EMBL/GenBank/DDBJ whole genome shotgun (WGS) entry which is preliminary data.</text>
</comment>
<dbReference type="AlphaFoldDB" id="A0A9Q1EHA1"/>
<organism evidence="2 3">
    <name type="scientific">Synaphobranchus kaupii</name>
    <name type="common">Kaup's arrowtooth eel</name>
    <dbReference type="NCBI Taxonomy" id="118154"/>
    <lineage>
        <taxon>Eukaryota</taxon>
        <taxon>Metazoa</taxon>
        <taxon>Chordata</taxon>
        <taxon>Craniata</taxon>
        <taxon>Vertebrata</taxon>
        <taxon>Euteleostomi</taxon>
        <taxon>Actinopterygii</taxon>
        <taxon>Neopterygii</taxon>
        <taxon>Teleostei</taxon>
        <taxon>Anguilliformes</taxon>
        <taxon>Synaphobranchidae</taxon>
        <taxon>Synaphobranchus</taxon>
    </lineage>
</organism>
<feature type="region of interest" description="Disordered" evidence="1">
    <location>
        <begin position="74"/>
        <end position="98"/>
    </location>
</feature>
<keyword evidence="3" id="KW-1185">Reference proteome</keyword>
<evidence type="ECO:0000313" key="3">
    <source>
        <dbReference type="Proteomes" id="UP001152622"/>
    </source>
</evidence>
<evidence type="ECO:0000256" key="1">
    <source>
        <dbReference type="SAM" id="MobiDB-lite"/>
    </source>
</evidence>
<reference evidence="2" key="1">
    <citation type="journal article" date="2023" name="Science">
        <title>Genome structures resolve the early diversification of teleost fishes.</title>
        <authorList>
            <person name="Parey E."/>
            <person name="Louis A."/>
            <person name="Montfort J."/>
            <person name="Bouchez O."/>
            <person name="Roques C."/>
            <person name="Iampietro C."/>
            <person name="Lluch J."/>
            <person name="Castinel A."/>
            <person name="Donnadieu C."/>
            <person name="Desvignes T."/>
            <person name="Floi Bucao C."/>
            <person name="Jouanno E."/>
            <person name="Wen M."/>
            <person name="Mejri S."/>
            <person name="Dirks R."/>
            <person name="Jansen H."/>
            <person name="Henkel C."/>
            <person name="Chen W.J."/>
            <person name="Zahm M."/>
            <person name="Cabau C."/>
            <person name="Klopp C."/>
            <person name="Thompson A.W."/>
            <person name="Robinson-Rechavi M."/>
            <person name="Braasch I."/>
            <person name="Lecointre G."/>
            <person name="Bobe J."/>
            <person name="Postlethwait J.H."/>
            <person name="Berthelot C."/>
            <person name="Roest Crollius H."/>
            <person name="Guiguen Y."/>
        </authorList>
    </citation>
    <scope>NUCLEOTIDE SEQUENCE</scope>
    <source>
        <strain evidence="2">WJC10195</strain>
    </source>
</reference>
<gene>
    <name evidence="2" type="ORF">SKAU_G00355820</name>
</gene>
<protein>
    <submittedName>
        <fullName evidence="2">Uncharacterized protein</fullName>
    </submittedName>
</protein>
<proteinExistence type="predicted"/>
<evidence type="ECO:0000313" key="2">
    <source>
        <dbReference type="EMBL" id="KAJ8338796.1"/>
    </source>
</evidence>
<name>A0A9Q1EHA1_SYNKA</name>